<evidence type="ECO:0000313" key="17">
    <source>
        <dbReference type="EMBL" id="CAE7026365.1"/>
    </source>
</evidence>
<evidence type="ECO:0000256" key="14">
    <source>
        <dbReference type="PROSITE-ProRule" id="PRU00175"/>
    </source>
</evidence>
<dbReference type="InterPro" id="IPR001841">
    <property type="entry name" value="Znf_RING"/>
</dbReference>
<evidence type="ECO:0000256" key="7">
    <source>
        <dbReference type="ARBA" id="ARBA00022723"/>
    </source>
</evidence>
<evidence type="ECO:0000256" key="4">
    <source>
        <dbReference type="ARBA" id="ARBA00012483"/>
    </source>
</evidence>
<dbReference type="InterPro" id="IPR011016">
    <property type="entry name" value="Znf_RING-CH"/>
</dbReference>
<dbReference type="EC" id="2.3.2.27" evidence="4"/>
<evidence type="ECO:0000256" key="5">
    <source>
        <dbReference type="ARBA" id="ARBA00022679"/>
    </source>
</evidence>
<dbReference type="Pfam" id="PF11145">
    <property type="entry name" value="DUF2921"/>
    <property type="match status" value="1"/>
</dbReference>
<dbReference type="SUPFAM" id="SSF57850">
    <property type="entry name" value="RING/U-box"/>
    <property type="match status" value="1"/>
</dbReference>
<protein>
    <recommendedName>
        <fullName evidence="4">RING-type E3 ubiquitin transferase</fullName>
        <ecNumber evidence="4">2.3.2.27</ecNumber>
    </recommendedName>
</protein>
<feature type="transmembrane region" description="Helical" evidence="15">
    <location>
        <begin position="439"/>
        <end position="468"/>
    </location>
</feature>
<evidence type="ECO:0000256" key="1">
    <source>
        <dbReference type="ARBA" id="ARBA00000900"/>
    </source>
</evidence>
<evidence type="ECO:0000256" key="10">
    <source>
        <dbReference type="ARBA" id="ARBA00022786"/>
    </source>
</evidence>
<dbReference type="GO" id="GO:0012505">
    <property type="term" value="C:endomembrane system"/>
    <property type="evidence" value="ECO:0007669"/>
    <property type="project" value="UniProtKB-SubCell"/>
</dbReference>
<keyword evidence="6 15" id="KW-0812">Transmembrane</keyword>
<dbReference type="SMART" id="SM00744">
    <property type="entry name" value="RINGv"/>
    <property type="match status" value="1"/>
</dbReference>
<sequence length="627" mass="69539">MPDACVAMDAAVDVAVKRVMEHADFASKFKHPVKFNGTDFVEQRLTTEQQLAEVTRSASNQMHVFLERYGSLLSSEDLRALAGCPAAETAEAAGVKLTGAANRVEGRCDLVLLGWTAFIVLNLASDYFWTRGSSEAEDVATVSGSAGMGTADIYMGSYTLESNGSLLEEGTVRMGFGSQPSPLMSVHANSISLSLMPKDLQRGFGPLQSQLLFAGLELGGAGRAIAIGNTDPRTFRHFGARSCVVQAYLDTGFEVAYPEHLGEHPSASRISGEVVGESCGFRLRFVSKVVDREFLSNKVVHYSMWVNLLCVWQIRCFMSQMNEADDGPAVAKVSMLCIAMQALTDAYDSFLHLCLGLSSQVHRVAAHLRCGVEVSTSSTPPTQQYLFNSMSMIALFKFLLCSFLEARYLLIILRHRRHEAFAEGWEAVRREISWLYTRFYGALVLGLIIIYNCLPFLDLVVLLLQFYWVPQIAWDAWQGTRAALKASFISGISTSRLLLPLYLWGCPKSIFSGEIYPRLPGAPSLRWCLLLVGLQAIQVGVLFLQRRLGARWFIPWVCMPWAYNYNRFAAIDPGSECVICMADLNPEAGQHHVVTPCNHTFHRACLEQWMDVKMECPTCRATLPPIQ</sequence>
<feature type="transmembrane region" description="Helical" evidence="15">
    <location>
        <begin position="524"/>
        <end position="544"/>
    </location>
</feature>
<dbReference type="OrthoDB" id="333176at2759"/>
<accession>A0A812IB57</accession>
<keyword evidence="7" id="KW-0479">Metal-binding</keyword>
<dbReference type="SMART" id="SM00184">
    <property type="entry name" value="RING"/>
    <property type="match status" value="1"/>
</dbReference>
<keyword evidence="8" id="KW-0732">Signal</keyword>
<keyword evidence="18" id="KW-1185">Reference proteome</keyword>
<comment type="subcellular location">
    <subcellularLocation>
        <location evidence="2">Endomembrane system</location>
        <topology evidence="2">Multi-pass membrane protein</topology>
    </subcellularLocation>
</comment>
<dbReference type="Pfam" id="PF13639">
    <property type="entry name" value="zf-RING_2"/>
    <property type="match status" value="1"/>
</dbReference>
<keyword evidence="12 15" id="KW-1133">Transmembrane helix</keyword>
<evidence type="ECO:0000256" key="6">
    <source>
        <dbReference type="ARBA" id="ARBA00022692"/>
    </source>
</evidence>
<dbReference type="InterPro" id="IPR013083">
    <property type="entry name" value="Znf_RING/FYVE/PHD"/>
</dbReference>
<evidence type="ECO:0000256" key="13">
    <source>
        <dbReference type="ARBA" id="ARBA00023136"/>
    </source>
</evidence>
<keyword evidence="13 15" id="KW-0472">Membrane</keyword>
<evidence type="ECO:0000259" key="16">
    <source>
        <dbReference type="PROSITE" id="PS50089"/>
    </source>
</evidence>
<keyword evidence="10" id="KW-0833">Ubl conjugation pathway</keyword>
<evidence type="ECO:0000256" key="11">
    <source>
        <dbReference type="ARBA" id="ARBA00022833"/>
    </source>
</evidence>
<keyword evidence="11" id="KW-0862">Zinc</keyword>
<keyword evidence="5" id="KW-0808">Transferase</keyword>
<dbReference type="GO" id="GO:0008270">
    <property type="term" value="F:zinc ion binding"/>
    <property type="evidence" value="ECO:0007669"/>
    <property type="project" value="UniProtKB-KW"/>
</dbReference>
<evidence type="ECO:0000256" key="9">
    <source>
        <dbReference type="ARBA" id="ARBA00022771"/>
    </source>
</evidence>
<dbReference type="AlphaFoldDB" id="A0A812IB57"/>
<dbReference type="InterPro" id="IPR050731">
    <property type="entry name" value="HRD1_E3_ubiq-ligases"/>
</dbReference>
<dbReference type="Proteomes" id="UP000604046">
    <property type="component" value="Unassembled WGS sequence"/>
</dbReference>
<comment type="pathway">
    <text evidence="3">Protein modification; protein ubiquitination.</text>
</comment>
<evidence type="ECO:0000256" key="8">
    <source>
        <dbReference type="ARBA" id="ARBA00022729"/>
    </source>
</evidence>
<dbReference type="GO" id="GO:0043161">
    <property type="term" value="P:proteasome-mediated ubiquitin-dependent protein catabolic process"/>
    <property type="evidence" value="ECO:0007669"/>
    <property type="project" value="TreeGrafter"/>
</dbReference>
<evidence type="ECO:0000256" key="15">
    <source>
        <dbReference type="SAM" id="Phobius"/>
    </source>
</evidence>
<dbReference type="InterPro" id="IPR021319">
    <property type="entry name" value="DUF2921"/>
</dbReference>
<reference evidence="17" key="1">
    <citation type="submission" date="2021-02" db="EMBL/GenBank/DDBJ databases">
        <authorList>
            <person name="Dougan E. K."/>
            <person name="Rhodes N."/>
            <person name="Thang M."/>
            <person name="Chan C."/>
        </authorList>
    </citation>
    <scope>NUCLEOTIDE SEQUENCE</scope>
</reference>
<evidence type="ECO:0000256" key="12">
    <source>
        <dbReference type="ARBA" id="ARBA00022989"/>
    </source>
</evidence>
<evidence type="ECO:0000313" key="18">
    <source>
        <dbReference type="Proteomes" id="UP000604046"/>
    </source>
</evidence>
<feature type="domain" description="RING-type" evidence="16">
    <location>
        <begin position="577"/>
        <end position="620"/>
    </location>
</feature>
<gene>
    <name evidence="17" type="primary">FLY2</name>
    <name evidence="17" type="ORF">SNAT2548_LOCUS3251</name>
</gene>
<name>A0A812IB57_9DINO</name>
<comment type="catalytic activity">
    <reaction evidence="1">
        <text>S-ubiquitinyl-[E2 ubiquitin-conjugating enzyme]-L-cysteine + [acceptor protein]-L-lysine = [E2 ubiquitin-conjugating enzyme]-L-cysteine + N(6)-ubiquitinyl-[acceptor protein]-L-lysine.</text>
        <dbReference type="EC" id="2.3.2.27"/>
    </reaction>
</comment>
<keyword evidence="9 14" id="KW-0863">Zinc-finger</keyword>
<comment type="caution">
    <text evidence="17">The sequence shown here is derived from an EMBL/GenBank/DDBJ whole genome shotgun (WGS) entry which is preliminary data.</text>
</comment>
<evidence type="ECO:0000256" key="2">
    <source>
        <dbReference type="ARBA" id="ARBA00004127"/>
    </source>
</evidence>
<dbReference type="PROSITE" id="PS50089">
    <property type="entry name" value="ZF_RING_2"/>
    <property type="match status" value="1"/>
</dbReference>
<dbReference type="EMBL" id="CAJNDS010000200">
    <property type="protein sequence ID" value="CAE7026365.1"/>
    <property type="molecule type" value="Genomic_DNA"/>
</dbReference>
<dbReference type="Gene3D" id="3.30.40.10">
    <property type="entry name" value="Zinc/RING finger domain, C3HC4 (zinc finger)"/>
    <property type="match status" value="1"/>
</dbReference>
<evidence type="ECO:0000256" key="3">
    <source>
        <dbReference type="ARBA" id="ARBA00004906"/>
    </source>
</evidence>
<dbReference type="PANTHER" id="PTHR22763:SF162">
    <property type="entry name" value="TRANSMEMBRANE E3 UBIQUITIN-PROTEIN LIGASE 1"/>
    <property type="match status" value="1"/>
</dbReference>
<dbReference type="GO" id="GO:0061630">
    <property type="term" value="F:ubiquitin protein ligase activity"/>
    <property type="evidence" value="ECO:0007669"/>
    <property type="project" value="UniProtKB-EC"/>
</dbReference>
<feature type="transmembrane region" description="Helical" evidence="15">
    <location>
        <begin position="385"/>
        <end position="410"/>
    </location>
</feature>
<proteinExistence type="predicted"/>
<organism evidence="17 18">
    <name type="scientific">Symbiodinium natans</name>
    <dbReference type="NCBI Taxonomy" id="878477"/>
    <lineage>
        <taxon>Eukaryota</taxon>
        <taxon>Sar</taxon>
        <taxon>Alveolata</taxon>
        <taxon>Dinophyceae</taxon>
        <taxon>Suessiales</taxon>
        <taxon>Symbiodiniaceae</taxon>
        <taxon>Symbiodinium</taxon>
    </lineage>
</organism>
<dbReference type="PANTHER" id="PTHR22763">
    <property type="entry name" value="RING ZINC FINGER PROTEIN"/>
    <property type="match status" value="1"/>
</dbReference>